<keyword evidence="6 12" id="KW-0547">Nucleotide-binding</keyword>
<dbReference type="Gene3D" id="1.10.510.10">
    <property type="entry name" value="Transferase(Phosphotransferase) domain 1"/>
    <property type="match status" value="1"/>
</dbReference>
<keyword evidence="11" id="KW-0325">Glycoprotein</keyword>
<evidence type="ECO:0000313" key="15">
    <source>
        <dbReference type="EMBL" id="CAL1404661.1"/>
    </source>
</evidence>
<comment type="subcellular location">
    <subcellularLocation>
        <location evidence="1">Membrane</location>
        <topology evidence="1">Single-pass type I membrane protein</topology>
    </subcellularLocation>
</comment>
<dbReference type="SMART" id="SM00220">
    <property type="entry name" value="S_TKc"/>
    <property type="match status" value="1"/>
</dbReference>
<accession>A0AAV2G232</accession>
<dbReference type="Pfam" id="PF00069">
    <property type="entry name" value="Pkinase"/>
    <property type="match status" value="1"/>
</dbReference>
<dbReference type="SUPFAM" id="SSF56112">
    <property type="entry name" value="Protein kinase-like (PK-like)"/>
    <property type="match status" value="1"/>
</dbReference>
<keyword evidence="9" id="KW-1133">Transmembrane helix</keyword>
<dbReference type="GO" id="GO:0030247">
    <property type="term" value="F:polysaccharide binding"/>
    <property type="evidence" value="ECO:0007669"/>
    <property type="project" value="InterPro"/>
</dbReference>
<dbReference type="InterPro" id="IPR011009">
    <property type="entry name" value="Kinase-like_dom_sf"/>
</dbReference>
<evidence type="ECO:0000256" key="3">
    <source>
        <dbReference type="ARBA" id="ARBA00022679"/>
    </source>
</evidence>
<evidence type="ECO:0000256" key="1">
    <source>
        <dbReference type="ARBA" id="ARBA00004479"/>
    </source>
</evidence>
<dbReference type="Proteomes" id="UP001497516">
    <property type="component" value="Chromosome 7"/>
</dbReference>
<keyword evidence="2" id="KW-0723">Serine/threonine-protein kinase</keyword>
<keyword evidence="7" id="KW-0418">Kinase</keyword>
<keyword evidence="16" id="KW-1185">Reference proteome</keyword>
<feature type="domain" description="Protein kinase" evidence="14">
    <location>
        <begin position="308"/>
        <end position="590"/>
    </location>
</feature>
<evidence type="ECO:0000256" key="6">
    <source>
        <dbReference type="ARBA" id="ARBA00022741"/>
    </source>
</evidence>
<evidence type="ECO:0000256" key="2">
    <source>
        <dbReference type="ARBA" id="ARBA00022527"/>
    </source>
</evidence>
<keyword evidence="5 13" id="KW-0732">Signal</keyword>
<dbReference type="InterPro" id="IPR008271">
    <property type="entry name" value="Ser/Thr_kinase_AS"/>
</dbReference>
<dbReference type="PANTHER" id="PTHR36020">
    <property type="entry name" value="TRANSMEMBRANE PROTEIN"/>
    <property type="match status" value="1"/>
</dbReference>
<evidence type="ECO:0000256" key="8">
    <source>
        <dbReference type="ARBA" id="ARBA00022840"/>
    </source>
</evidence>
<feature type="chain" id="PRO_5043606789" description="Protein kinase domain-containing protein" evidence="13">
    <location>
        <begin position="31"/>
        <end position="1316"/>
    </location>
</feature>
<dbReference type="Gene3D" id="3.30.200.20">
    <property type="entry name" value="Phosphorylase Kinase, domain 1"/>
    <property type="match status" value="1"/>
</dbReference>
<reference evidence="15 16" key="1">
    <citation type="submission" date="2024-04" db="EMBL/GenBank/DDBJ databases">
        <authorList>
            <person name="Fracassetti M."/>
        </authorList>
    </citation>
    <scope>NUCLEOTIDE SEQUENCE [LARGE SCALE GENOMIC DNA]</scope>
</reference>
<dbReference type="GO" id="GO:0005524">
    <property type="term" value="F:ATP binding"/>
    <property type="evidence" value="ECO:0007669"/>
    <property type="project" value="UniProtKB-UniRule"/>
</dbReference>
<dbReference type="InterPro" id="IPR017441">
    <property type="entry name" value="Protein_kinase_ATP_BS"/>
</dbReference>
<evidence type="ECO:0000256" key="4">
    <source>
        <dbReference type="ARBA" id="ARBA00022692"/>
    </source>
</evidence>
<keyword evidence="8 12" id="KW-0067">ATP-binding</keyword>
<dbReference type="Pfam" id="PF13947">
    <property type="entry name" value="GUB_WAK_bind"/>
    <property type="match status" value="1"/>
</dbReference>
<dbReference type="InterPro" id="IPR025287">
    <property type="entry name" value="WAK_GUB"/>
</dbReference>
<evidence type="ECO:0000256" key="10">
    <source>
        <dbReference type="ARBA" id="ARBA00023136"/>
    </source>
</evidence>
<name>A0AAV2G232_9ROSI</name>
<evidence type="ECO:0000313" key="16">
    <source>
        <dbReference type="Proteomes" id="UP001497516"/>
    </source>
</evidence>
<dbReference type="PROSITE" id="PS50011">
    <property type="entry name" value="PROTEIN_KINASE_DOM"/>
    <property type="match status" value="1"/>
</dbReference>
<evidence type="ECO:0000256" key="11">
    <source>
        <dbReference type="ARBA" id="ARBA00023180"/>
    </source>
</evidence>
<dbReference type="FunFam" id="1.10.510.10:FF:000590">
    <property type="entry name" value="PR5-like receptor kinase"/>
    <property type="match status" value="1"/>
</dbReference>
<dbReference type="InterPro" id="IPR000719">
    <property type="entry name" value="Prot_kinase_dom"/>
</dbReference>
<evidence type="ECO:0000259" key="14">
    <source>
        <dbReference type="PROSITE" id="PS50011"/>
    </source>
</evidence>
<keyword evidence="3" id="KW-0808">Transferase</keyword>
<keyword evidence="10" id="KW-0472">Membrane</keyword>
<evidence type="ECO:0000256" key="5">
    <source>
        <dbReference type="ARBA" id="ARBA00022729"/>
    </source>
</evidence>
<gene>
    <name evidence="15" type="ORF">LTRI10_LOCUS44496</name>
</gene>
<feature type="binding site" evidence="12">
    <location>
        <position position="336"/>
    </location>
    <ligand>
        <name>ATP</name>
        <dbReference type="ChEBI" id="CHEBI:30616"/>
    </ligand>
</feature>
<proteinExistence type="predicted"/>
<evidence type="ECO:0000256" key="7">
    <source>
        <dbReference type="ARBA" id="ARBA00022777"/>
    </source>
</evidence>
<evidence type="ECO:0000256" key="13">
    <source>
        <dbReference type="SAM" id="SignalP"/>
    </source>
</evidence>
<evidence type="ECO:0000256" key="9">
    <source>
        <dbReference type="ARBA" id="ARBA00022989"/>
    </source>
</evidence>
<dbReference type="EMBL" id="OZ034820">
    <property type="protein sequence ID" value="CAL1404661.1"/>
    <property type="molecule type" value="Genomic_DNA"/>
</dbReference>
<organism evidence="15 16">
    <name type="scientific">Linum trigynum</name>
    <dbReference type="NCBI Taxonomy" id="586398"/>
    <lineage>
        <taxon>Eukaryota</taxon>
        <taxon>Viridiplantae</taxon>
        <taxon>Streptophyta</taxon>
        <taxon>Embryophyta</taxon>
        <taxon>Tracheophyta</taxon>
        <taxon>Spermatophyta</taxon>
        <taxon>Magnoliopsida</taxon>
        <taxon>eudicotyledons</taxon>
        <taxon>Gunneridae</taxon>
        <taxon>Pentapetalae</taxon>
        <taxon>rosids</taxon>
        <taxon>fabids</taxon>
        <taxon>Malpighiales</taxon>
        <taxon>Linaceae</taxon>
        <taxon>Linum</taxon>
    </lineage>
</organism>
<protein>
    <recommendedName>
        <fullName evidence="14">Protein kinase domain-containing protein</fullName>
    </recommendedName>
</protein>
<dbReference type="GO" id="GO:0016020">
    <property type="term" value="C:membrane"/>
    <property type="evidence" value="ECO:0007669"/>
    <property type="project" value="UniProtKB-SubCell"/>
</dbReference>
<dbReference type="GO" id="GO:0004674">
    <property type="term" value="F:protein serine/threonine kinase activity"/>
    <property type="evidence" value="ECO:0007669"/>
    <property type="project" value="UniProtKB-KW"/>
</dbReference>
<feature type="signal peptide" evidence="13">
    <location>
        <begin position="1"/>
        <end position="30"/>
    </location>
</feature>
<keyword evidence="4" id="KW-0812">Transmembrane</keyword>
<evidence type="ECO:0000256" key="12">
    <source>
        <dbReference type="PROSITE-ProRule" id="PRU10141"/>
    </source>
</evidence>
<dbReference type="PANTHER" id="PTHR36020:SF1">
    <property type="entry name" value="TRANSMEMBRANE PROTEIN"/>
    <property type="match status" value="1"/>
</dbReference>
<sequence length="1316" mass="145858">MLNFLPRQAFPTCFFYLWLWWCLISPSAEANHGAAAPKLYSTCRTTTSCGNDTTIDIRFPFTIKDKRSSGYEGYPGFELSCRSETNQTLLHLPNSVNFIVQRIDYESQRIYLRSPDGCLPRQLRDLELSTSPFKMVGVIPINTFFNCSKLPHEMPSSLSPEPCLGHGVYSYYSVRTLDDVELVSCKKMYNLPATGLADPYLSWSEPGCRKCYKVKRECCVLKQGRLKPEVECSGDANRSKVLALKKGRIAGVTLGSVSIAVLVIALHRAYNYSQREKEYRSKVEEFLDDYKAVKPTRFSYADIKRITNQFTVELGRGTYGTVFKGKLSNEIEVAVKVLGINSSISKGNGEDFVNEVGAMAGIHHVNVVRLVGFCADGFRRALVYEYLPNDSLQKYISYKGNQHSSFGLKKLQDIAIGVAKGIEYLHHGCHQRILHFDIKPCNILLDRDFTPKISDFGLAKLCAKDQSAISMTTARGTIGYIAPEVFSRNFGNVSHKADVYSFGMLLLEIVGGRNNVDVTTTDGTNQIYFPEWIYSLFRRSKEELKFDIEEDEEDGKIRKKMAIAGLWCIQWNPVDRPPMKLVVQMLEGEVDNLKPPPNPISSNPDGGGVTRTAATMKSKPLQDLEIIPEIDCRLRLCSAGDGESIAAGSISIPLHFPPHKTKKRWRDFFQLDSSHPAVFPSKVASRHLRELKRLASVRWLNTDAMSLAFISIIQNLWPLSVLKFNDLRASDALVKELRIPEGTKRFVYAVRDPKSGSVIYILSVQNLSERSAADVECLIREVRPEAVISQVGDPTVLETLLEENQLAANNGDLVPTSSFGVLKQCFIQKINKEKYESIAGNLVLREIFGVGFHAHIWTANKTAKEIGSSFFVLEAPCTRNLTTADPTHEADKTGTVERLVSSLIPCQAASIVSSSPKRLPLSDVQSKMVMLLRSNMDAALPKTGSSVSVSKGIEPETTFLVPAFAQSIYPLLLDLHNIFMDLPSVGEALNCSQKMLYDINRGESVDTQIVSEVCTFRIAVEGLRIALNNTGRLPMGKLRQPEKSNSNFSDLPVEEKSQALLAHALQSQGEKFKTIVAVIDASSLAGLRKHWDTPLPLEIKGLIGQLITDCNSRGEASNQEDDNKRWWLFPNKPVVAVGAGATAVVGVSSLSKVVPASTFMKVVSFKFPASLKLVLTQTQKVMSFGLTKSGPTKAAVSAEKIRTVAHGIITSVEKTSVSAMRTAFYEIMRKRRVRPIGFLPWATFGGSIMTLSGLLMCGDGIECVAESFPSARSIASLGRGIRSLKEASQQVRESDGVRIQRSIESLMYRLKKVTVQ</sequence>
<dbReference type="PROSITE" id="PS00108">
    <property type="entry name" value="PROTEIN_KINASE_ST"/>
    <property type="match status" value="1"/>
</dbReference>
<dbReference type="PROSITE" id="PS00107">
    <property type="entry name" value="PROTEIN_KINASE_ATP"/>
    <property type="match status" value="1"/>
</dbReference>